<comment type="caution">
    <text evidence="2">The sequence shown here is derived from an EMBL/GenBank/DDBJ whole genome shotgun (WGS) entry which is preliminary data.</text>
</comment>
<evidence type="ECO:0000256" key="1">
    <source>
        <dbReference type="SAM" id="MobiDB-lite"/>
    </source>
</evidence>
<dbReference type="InterPro" id="IPR038706">
    <property type="entry name" value="Type_VI_SciN-like_sf"/>
</dbReference>
<sequence length="120" mass="13474">MIFLIGCGSNPKATDSATSSSYDDSSPKGISISYDSSKKLNEYDNQPHVIPLVVYQLNNINSFEGLKKDKAGIIKLLSASKFDESVMSVNKYFISPNETKELLLERADYMGWFVTMMTKW</sequence>
<protein>
    <recommendedName>
        <fullName evidence="4">Lipoprotein</fullName>
    </recommendedName>
</protein>
<dbReference type="AlphaFoldDB" id="B6BP23"/>
<evidence type="ECO:0000313" key="2">
    <source>
        <dbReference type="EMBL" id="EHP30913.1"/>
    </source>
</evidence>
<accession>B6BP23</accession>
<dbReference type="PATRIC" id="fig|929558.5.peg.2380"/>
<organism evidence="2 3">
    <name type="scientific">Sulfurimonas gotlandica (strain DSM 19862 / JCM 16533 / GD1)</name>
    <dbReference type="NCBI Taxonomy" id="929558"/>
    <lineage>
        <taxon>Bacteria</taxon>
        <taxon>Pseudomonadati</taxon>
        <taxon>Campylobacterota</taxon>
        <taxon>Epsilonproteobacteria</taxon>
        <taxon>Campylobacterales</taxon>
        <taxon>Sulfurimonadaceae</taxon>
        <taxon>Sulfurimonas</taxon>
    </lineage>
</organism>
<name>B6BP23_SULGG</name>
<gene>
    <name evidence="2" type="ORF">SMGD1_2390</name>
</gene>
<proteinExistence type="predicted"/>
<accession>H1FZ29</accession>
<feature type="region of interest" description="Disordered" evidence="1">
    <location>
        <begin position="7"/>
        <end position="28"/>
    </location>
</feature>
<dbReference type="RefSeq" id="WP_008340212.1">
    <property type="nucleotide sequence ID" value="NZ_AFRZ01000001.1"/>
</dbReference>
<dbReference type="Proteomes" id="UP000006431">
    <property type="component" value="Unassembled WGS sequence"/>
</dbReference>
<dbReference type="eggNOG" id="COG3521">
    <property type="taxonomic scope" value="Bacteria"/>
</dbReference>
<dbReference type="OrthoDB" id="5454456at2"/>
<reference evidence="2 3" key="1">
    <citation type="journal article" date="2012" name="Proc. Natl. Acad. Sci. U.S.A.">
        <title>Genome and physiology of a model Epsilonproteobacterium responsible for sulfide detoxification in marine oxygen depletion zones.</title>
        <authorList>
            <person name="Grote J."/>
            <person name="Schott T."/>
            <person name="Bruckner C.G."/>
            <person name="Glockner F.O."/>
            <person name="Jost G."/>
            <person name="Teeling H."/>
            <person name="Labrenz M."/>
            <person name="Jurgens K."/>
        </authorList>
    </citation>
    <scope>NUCLEOTIDE SEQUENCE [LARGE SCALE GENOMIC DNA]</scope>
    <source>
        <strain evidence="2 3">GD1</strain>
    </source>
</reference>
<evidence type="ECO:0000313" key="3">
    <source>
        <dbReference type="Proteomes" id="UP000006431"/>
    </source>
</evidence>
<dbReference type="STRING" id="929558.SMGD1_2390"/>
<dbReference type="Gene3D" id="2.60.40.4150">
    <property type="entry name" value="Type VI secretion system, lipoprotein SciN"/>
    <property type="match status" value="1"/>
</dbReference>
<dbReference type="HOGENOM" id="CLU_2048519_0_0_7"/>
<dbReference type="EMBL" id="AFRZ01000001">
    <property type="protein sequence ID" value="EHP30913.1"/>
    <property type="molecule type" value="Genomic_DNA"/>
</dbReference>
<evidence type="ECO:0008006" key="4">
    <source>
        <dbReference type="Google" id="ProtNLM"/>
    </source>
</evidence>
<keyword evidence="3" id="KW-1185">Reference proteome</keyword>
<feature type="compositionally biased region" description="Low complexity" evidence="1">
    <location>
        <begin position="13"/>
        <end position="24"/>
    </location>
</feature>